<comment type="similarity">
    <text evidence="1 4">Belongs to the D-isomer specific 2-hydroxyacid dehydrogenase family.</text>
</comment>
<dbReference type="PANTHER" id="PTHR43333:SF1">
    <property type="entry name" value="D-ISOMER SPECIFIC 2-HYDROXYACID DEHYDROGENASE NAD-BINDING DOMAIN-CONTAINING PROTEIN"/>
    <property type="match status" value="1"/>
</dbReference>
<evidence type="ECO:0000313" key="8">
    <source>
        <dbReference type="Proteomes" id="UP001179600"/>
    </source>
</evidence>
<evidence type="ECO:0000256" key="3">
    <source>
        <dbReference type="ARBA" id="ARBA00023027"/>
    </source>
</evidence>
<evidence type="ECO:0000256" key="4">
    <source>
        <dbReference type="RuleBase" id="RU003719"/>
    </source>
</evidence>
<organism evidence="7 8">
    <name type="scientific">Vagococcus lutrae</name>
    <dbReference type="NCBI Taxonomy" id="81947"/>
    <lineage>
        <taxon>Bacteria</taxon>
        <taxon>Bacillati</taxon>
        <taxon>Bacillota</taxon>
        <taxon>Bacilli</taxon>
        <taxon>Lactobacillales</taxon>
        <taxon>Enterococcaceae</taxon>
        <taxon>Vagococcus</taxon>
    </lineage>
</organism>
<dbReference type="GO" id="GO:0051287">
    <property type="term" value="F:NAD binding"/>
    <property type="evidence" value="ECO:0007669"/>
    <property type="project" value="InterPro"/>
</dbReference>
<dbReference type="EMBL" id="CP116507">
    <property type="protein sequence ID" value="WCG21991.1"/>
    <property type="molecule type" value="Genomic_DNA"/>
</dbReference>
<gene>
    <name evidence="7" type="ORF">PML95_06200</name>
</gene>
<name>A0AAE9XDY4_9ENTE</name>
<dbReference type="InterPro" id="IPR036291">
    <property type="entry name" value="NAD(P)-bd_dom_sf"/>
</dbReference>
<dbReference type="PANTHER" id="PTHR43333">
    <property type="entry name" value="2-HACID_DH_C DOMAIN-CONTAINING PROTEIN"/>
    <property type="match status" value="1"/>
</dbReference>
<accession>A0AAE9XDY4</accession>
<dbReference type="InterPro" id="IPR006139">
    <property type="entry name" value="D-isomer_2_OHA_DH_cat_dom"/>
</dbReference>
<dbReference type="Pfam" id="PF02826">
    <property type="entry name" value="2-Hacid_dh_C"/>
    <property type="match status" value="1"/>
</dbReference>
<dbReference type="AlphaFoldDB" id="A0AAE9XDY4"/>
<reference evidence="7" key="1">
    <citation type="submission" date="2023-01" db="EMBL/GenBank/DDBJ databases">
        <title>Oxazolidinone resistance genes in florfenicol resistant enterococci from beef cattle and veal calves at slaughter.</title>
        <authorList>
            <person name="Biggel M."/>
        </authorList>
    </citation>
    <scope>NUCLEOTIDE SEQUENCE</scope>
    <source>
        <strain evidence="7">K204-1</strain>
    </source>
</reference>
<proteinExistence type="inferred from homology"/>
<dbReference type="InterPro" id="IPR006140">
    <property type="entry name" value="D-isomer_DH_NAD-bd"/>
</dbReference>
<dbReference type="Pfam" id="PF00389">
    <property type="entry name" value="2-Hacid_dh"/>
    <property type="match status" value="1"/>
</dbReference>
<evidence type="ECO:0000256" key="1">
    <source>
        <dbReference type="ARBA" id="ARBA00005854"/>
    </source>
</evidence>
<sequence>MKTILVLYPLSEKLVSQLQKVATDYKVVTDTDSLTDQDLQAVEIIIGWKKDIGERVLYMPNNSLKWIQSFSAGVDYFDLAEIARQNIQLTSASGIHGSQITETVMGMLLAKSRGIQQSVLQQTARIWQDPNDIIELAHKKLLIVGTGKIGRHLAKVAEVFELAVYGINRSGYDLPHFIKNYPQEDLLNVVGDMDIVVNILPLTDETHHLFDAKFFKQMKNDAWFINVGRGASVNTNDLLEALRHQELAFAGLDVLEEEPLDQHHPIWSEPNVLITPHIAGNSNYYADRLIALFTRNYHSYMKDGTVCESVVNLTEGY</sequence>
<evidence type="ECO:0000313" key="7">
    <source>
        <dbReference type="EMBL" id="WCG21991.1"/>
    </source>
</evidence>
<dbReference type="Proteomes" id="UP001179600">
    <property type="component" value="Chromosome"/>
</dbReference>
<evidence type="ECO:0000259" key="6">
    <source>
        <dbReference type="Pfam" id="PF02826"/>
    </source>
</evidence>
<dbReference type="GO" id="GO:0016616">
    <property type="term" value="F:oxidoreductase activity, acting on the CH-OH group of donors, NAD or NADP as acceptor"/>
    <property type="evidence" value="ECO:0007669"/>
    <property type="project" value="InterPro"/>
</dbReference>
<feature type="domain" description="D-isomer specific 2-hydroxyacid dehydrogenase NAD-binding" evidence="6">
    <location>
        <begin position="105"/>
        <end position="279"/>
    </location>
</feature>
<protein>
    <submittedName>
        <fullName evidence="7">NAD(P)-dependent oxidoreductase</fullName>
    </submittedName>
</protein>
<dbReference type="Gene3D" id="3.40.50.720">
    <property type="entry name" value="NAD(P)-binding Rossmann-like Domain"/>
    <property type="match status" value="2"/>
</dbReference>
<dbReference type="RefSeq" id="WP_272163062.1">
    <property type="nucleotide sequence ID" value="NZ_CP116507.1"/>
</dbReference>
<dbReference type="SUPFAM" id="SSF52283">
    <property type="entry name" value="Formate/glycerate dehydrogenase catalytic domain-like"/>
    <property type="match status" value="1"/>
</dbReference>
<feature type="domain" description="D-isomer specific 2-hydroxyacid dehydrogenase catalytic" evidence="5">
    <location>
        <begin position="4"/>
        <end position="300"/>
    </location>
</feature>
<evidence type="ECO:0000259" key="5">
    <source>
        <dbReference type="Pfam" id="PF00389"/>
    </source>
</evidence>
<evidence type="ECO:0000256" key="2">
    <source>
        <dbReference type="ARBA" id="ARBA00023002"/>
    </source>
</evidence>
<dbReference type="SUPFAM" id="SSF51735">
    <property type="entry name" value="NAD(P)-binding Rossmann-fold domains"/>
    <property type="match status" value="1"/>
</dbReference>
<keyword evidence="3" id="KW-0520">NAD</keyword>
<keyword evidence="2 4" id="KW-0560">Oxidoreductase</keyword>